<evidence type="ECO:0000313" key="1">
    <source>
        <dbReference type="EMBL" id="KAI3669313.1"/>
    </source>
</evidence>
<dbReference type="Proteomes" id="UP001055879">
    <property type="component" value="Linkage Group LG16"/>
</dbReference>
<reference evidence="2" key="1">
    <citation type="journal article" date="2022" name="Mol. Ecol. Resour.">
        <title>The genomes of chicory, endive, great burdock and yacon provide insights into Asteraceae palaeo-polyploidization history and plant inulin production.</title>
        <authorList>
            <person name="Fan W."/>
            <person name="Wang S."/>
            <person name="Wang H."/>
            <person name="Wang A."/>
            <person name="Jiang F."/>
            <person name="Liu H."/>
            <person name="Zhao H."/>
            <person name="Xu D."/>
            <person name="Zhang Y."/>
        </authorList>
    </citation>
    <scope>NUCLEOTIDE SEQUENCE [LARGE SCALE GENOMIC DNA]</scope>
    <source>
        <strain evidence="2">cv. Niubang</strain>
    </source>
</reference>
<reference evidence="1 2" key="2">
    <citation type="journal article" date="2022" name="Mol. Ecol. Resour.">
        <title>The genomes of chicory, endive, great burdock and yacon provide insights into Asteraceae paleo-polyploidization history and plant inulin production.</title>
        <authorList>
            <person name="Fan W."/>
            <person name="Wang S."/>
            <person name="Wang H."/>
            <person name="Wang A."/>
            <person name="Jiang F."/>
            <person name="Liu H."/>
            <person name="Zhao H."/>
            <person name="Xu D."/>
            <person name="Zhang Y."/>
        </authorList>
    </citation>
    <scope>NUCLEOTIDE SEQUENCE [LARGE SCALE GENOMIC DNA]</scope>
    <source>
        <strain evidence="2">cv. Niubang</strain>
    </source>
</reference>
<sequence length="384" mass="42882">MIGLCEVIFLLLEIDWDIDIVEDTDSHGSRSRDANTEKATKGSSLYSALKHPGKQIPSKRKEKDRNIHILVPVSMENFEDGAHEHLLSVNVNENIGFNGLEEKTKIQVKDLTRSLDKGVTILQNVRLDIPKGKIMGIIGPNGSGKSTLLRALNHLLEAPFGTVFLDGTDITGLDVLNLRRKVEMLSIHSSKVAYFYCATADPLLKEMFNSAKLIQNSINVHTNCIHGYESGHALPDFKKQLCGMKQSQLMAQTKSEITSHLILCSLDNLHSKLNAQIDHLQAFDGAHKSGAMTPTQFTLEDRNRIIRIKQSHASIATSLKKLSSDVGLLFSSSHAAEGEKTCKPISNNMERYWSEGEKVEGEQRKEKRKLTPSKDQIKIRKHTR</sequence>
<protein>
    <submittedName>
        <fullName evidence="1">Uncharacterized protein</fullName>
    </submittedName>
</protein>
<keyword evidence="2" id="KW-1185">Reference proteome</keyword>
<organism evidence="1 2">
    <name type="scientific">Arctium lappa</name>
    <name type="common">Greater burdock</name>
    <name type="synonym">Lappa major</name>
    <dbReference type="NCBI Taxonomy" id="4217"/>
    <lineage>
        <taxon>Eukaryota</taxon>
        <taxon>Viridiplantae</taxon>
        <taxon>Streptophyta</taxon>
        <taxon>Embryophyta</taxon>
        <taxon>Tracheophyta</taxon>
        <taxon>Spermatophyta</taxon>
        <taxon>Magnoliopsida</taxon>
        <taxon>eudicotyledons</taxon>
        <taxon>Gunneridae</taxon>
        <taxon>Pentapetalae</taxon>
        <taxon>asterids</taxon>
        <taxon>campanulids</taxon>
        <taxon>Asterales</taxon>
        <taxon>Asteraceae</taxon>
        <taxon>Carduoideae</taxon>
        <taxon>Cardueae</taxon>
        <taxon>Arctiinae</taxon>
        <taxon>Arctium</taxon>
    </lineage>
</organism>
<comment type="caution">
    <text evidence="1">The sequence shown here is derived from an EMBL/GenBank/DDBJ whole genome shotgun (WGS) entry which is preliminary data.</text>
</comment>
<name>A0ACB8XMK7_ARCLA</name>
<dbReference type="EMBL" id="CM042062">
    <property type="protein sequence ID" value="KAI3669313.1"/>
    <property type="molecule type" value="Genomic_DNA"/>
</dbReference>
<gene>
    <name evidence="1" type="ORF">L6452_40545</name>
</gene>
<proteinExistence type="predicted"/>
<evidence type="ECO:0000313" key="2">
    <source>
        <dbReference type="Proteomes" id="UP001055879"/>
    </source>
</evidence>
<accession>A0ACB8XMK7</accession>